<comment type="caution">
    <text evidence="1">The sequence shown here is derived from an EMBL/GenBank/DDBJ whole genome shotgun (WGS) entry which is preliminary data.</text>
</comment>
<dbReference type="EMBL" id="LKET01000027">
    <property type="protein sequence ID" value="KPU45165.1"/>
    <property type="molecule type" value="Genomic_DNA"/>
</dbReference>
<accession>A0A0P8WBR6</accession>
<organism evidence="1 2">
    <name type="scientific">Oxobacter pfennigii</name>
    <dbReference type="NCBI Taxonomy" id="36849"/>
    <lineage>
        <taxon>Bacteria</taxon>
        <taxon>Bacillati</taxon>
        <taxon>Bacillota</taxon>
        <taxon>Clostridia</taxon>
        <taxon>Eubacteriales</taxon>
        <taxon>Clostridiaceae</taxon>
        <taxon>Oxobacter</taxon>
    </lineage>
</organism>
<gene>
    <name evidence="1" type="ORF">OXPF_12920</name>
</gene>
<proteinExistence type="predicted"/>
<evidence type="ECO:0000313" key="1">
    <source>
        <dbReference type="EMBL" id="KPU45165.1"/>
    </source>
</evidence>
<name>A0A0P8WBR6_9CLOT</name>
<evidence type="ECO:0000313" key="2">
    <source>
        <dbReference type="Proteomes" id="UP000050326"/>
    </source>
</evidence>
<dbReference type="Proteomes" id="UP000050326">
    <property type="component" value="Unassembled WGS sequence"/>
</dbReference>
<keyword evidence="2" id="KW-1185">Reference proteome</keyword>
<dbReference type="AlphaFoldDB" id="A0A0P8WBR6"/>
<sequence length="53" mass="6151">MDLYCGNCKFTNTSVDGLKCKLYNSLLNCNDFKILRLVKCKFENSKINKVIEK</sequence>
<reference evidence="1 2" key="1">
    <citation type="submission" date="2015-09" db="EMBL/GenBank/DDBJ databases">
        <title>Genome sequence of Oxobacter pfennigii DSM 3222.</title>
        <authorList>
            <person name="Poehlein A."/>
            <person name="Bengelsdorf F.R."/>
            <person name="Schiel-Bengelsdorf B."/>
            <person name="Duerre P."/>
            <person name="Daniel R."/>
        </authorList>
    </citation>
    <scope>NUCLEOTIDE SEQUENCE [LARGE SCALE GENOMIC DNA]</scope>
    <source>
        <strain evidence="1 2">DSM 3222</strain>
    </source>
</reference>
<protein>
    <submittedName>
        <fullName evidence="1">Uncharacterized protein</fullName>
    </submittedName>
</protein>